<dbReference type="Proteomes" id="UP000694420">
    <property type="component" value="Unplaced"/>
</dbReference>
<reference evidence="1" key="2">
    <citation type="submission" date="2025-09" db="UniProtKB">
        <authorList>
            <consortium name="Ensembl"/>
        </authorList>
    </citation>
    <scope>IDENTIFICATION</scope>
</reference>
<evidence type="ECO:0000313" key="1">
    <source>
        <dbReference type="Ensembl" id="ENSNPEP00000018592.1"/>
    </source>
</evidence>
<organism evidence="1 2">
    <name type="scientific">Nothoprocta perdicaria</name>
    <name type="common">Chilean tinamou</name>
    <name type="synonym">Crypturus perdicarius</name>
    <dbReference type="NCBI Taxonomy" id="30464"/>
    <lineage>
        <taxon>Eukaryota</taxon>
        <taxon>Metazoa</taxon>
        <taxon>Chordata</taxon>
        <taxon>Craniata</taxon>
        <taxon>Vertebrata</taxon>
        <taxon>Euteleostomi</taxon>
        <taxon>Archelosauria</taxon>
        <taxon>Archosauria</taxon>
        <taxon>Dinosauria</taxon>
        <taxon>Saurischia</taxon>
        <taxon>Theropoda</taxon>
        <taxon>Coelurosauria</taxon>
        <taxon>Aves</taxon>
        <taxon>Palaeognathae</taxon>
        <taxon>Tinamiformes</taxon>
        <taxon>Tinamidae</taxon>
        <taxon>Nothoprocta</taxon>
    </lineage>
</organism>
<evidence type="ECO:0000313" key="2">
    <source>
        <dbReference type="Proteomes" id="UP000694420"/>
    </source>
</evidence>
<sequence>MEEEDLSERGLPQIASIMSRVRDLKNKYKNEDNVTDELNYTKISADTTGIQRLHSLPGQPVPGLWHPHREEVLPHMQMELLVFQLILIAPCPVTGHH</sequence>
<reference evidence="1" key="1">
    <citation type="submission" date="2025-08" db="UniProtKB">
        <authorList>
            <consortium name="Ensembl"/>
        </authorList>
    </citation>
    <scope>IDENTIFICATION</scope>
</reference>
<protein>
    <submittedName>
        <fullName evidence="1">Uncharacterized protein</fullName>
    </submittedName>
</protein>
<dbReference type="AlphaFoldDB" id="A0A8C7EGQ5"/>
<keyword evidence="2" id="KW-1185">Reference proteome</keyword>
<name>A0A8C7EGQ5_NOTPE</name>
<accession>A0A8C7EGQ5</accession>
<proteinExistence type="predicted"/>
<dbReference type="Ensembl" id="ENSNPET00000019068.1">
    <property type="protein sequence ID" value="ENSNPEP00000018592.1"/>
    <property type="gene ID" value="ENSNPEG00000013859.1"/>
</dbReference>